<dbReference type="SMART" id="SM00316">
    <property type="entry name" value="S1"/>
    <property type="match status" value="1"/>
</dbReference>
<dbReference type="RefSeq" id="WP_212933132.1">
    <property type="nucleotide sequence ID" value="NZ_BORC01000001.1"/>
</dbReference>
<dbReference type="GO" id="GO:0006364">
    <property type="term" value="P:rRNA processing"/>
    <property type="evidence" value="ECO:0007669"/>
    <property type="project" value="TreeGrafter"/>
</dbReference>
<dbReference type="GO" id="GO:0046872">
    <property type="term" value="F:metal ion binding"/>
    <property type="evidence" value="ECO:0007669"/>
    <property type="project" value="UniProtKB-KW"/>
</dbReference>
<dbReference type="PANTHER" id="PTHR30001:SF0">
    <property type="entry name" value="RIBONUCLEASE G"/>
    <property type="match status" value="1"/>
</dbReference>
<keyword evidence="3" id="KW-0378">Hydrolase</keyword>
<dbReference type="Gene3D" id="2.40.50.140">
    <property type="entry name" value="Nucleic acid-binding proteins"/>
    <property type="match status" value="1"/>
</dbReference>
<dbReference type="InterPro" id="IPR019307">
    <property type="entry name" value="RNA-bd_AU-1/RNase_E/G"/>
</dbReference>
<dbReference type="InterPro" id="IPR004659">
    <property type="entry name" value="RNase_E/G"/>
</dbReference>
<evidence type="ECO:0000313" key="8">
    <source>
        <dbReference type="Proteomes" id="UP000682111"/>
    </source>
</evidence>
<dbReference type="EMBL" id="BORC01000001">
    <property type="protein sequence ID" value="GIN60301.1"/>
    <property type="molecule type" value="Genomic_DNA"/>
</dbReference>
<dbReference type="InterPro" id="IPR012340">
    <property type="entry name" value="NA-bd_OB-fold"/>
</dbReference>
<dbReference type="Proteomes" id="UP000682111">
    <property type="component" value="Unassembled WGS sequence"/>
</dbReference>
<dbReference type="InterPro" id="IPR003029">
    <property type="entry name" value="S1_domain"/>
</dbReference>
<dbReference type="SUPFAM" id="SSF50249">
    <property type="entry name" value="Nucleic acid-binding proteins"/>
    <property type="match status" value="1"/>
</dbReference>
<evidence type="ECO:0000256" key="2">
    <source>
        <dbReference type="ARBA" id="ARBA00022723"/>
    </source>
</evidence>
<sequence>MNTVVVNGMGREKRYAFIKDHKVEKLVVEQPQHRSIVGSIYLGIVEKVLPGLNAAFIDIGLEKKGFLHRDKLPAFFVSKEDKNKSIAAYLHQGEKILVQVEKDMTGSKGPRVTGIIELGGDRIVYAPQGKFVAVSKKMADQTIREEWRQLGNELKQRDEGLLFRTACSECFKEDVIVELEQLRTMYEKMVQTSKLMKKPGLVMKRDFFLEEVKAVISTLNSGRVVVDTFELKQELEAVCLHVELIYQHHQREDIFSIYRLDHEIENALRKVVWLENGAYLVFDETEALTVIDVNTGQFSGKHNPQDTVTMTNLVAADEIARQIRLRNLAGMILVDFIDMKTEEARTQVRKRLETALGRDERRTRVVGFTPLGILQMTRMKTRIPLKETLLSPCQVCEGNGQVLSAETVAFRLERELLQFRGKDIEAVLIEATEDVRSIFAGENGSEQKLLENACGIELYFTIEEGPKPYYRIKQIGEKKNIAITG</sequence>
<evidence type="ECO:0000256" key="5">
    <source>
        <dbReference type="ARBA" id="ARBA00022884"/>
    </source>
</evidence>
<dbReference type="Gene3D" id="3.40.1260.20">
    <property type="entry name" value="Ribonuclease E, catalytic domain"/>
    <property type="match status" value="1"/>
</dbReference>
<comment type="cofactor">
    <cofactor evidence="1">
        <name>Mg(2+)</name>
        <dbReference type="ChEBI" id="CHEBI:18420"/>
    </cofactor>
</comment>
<dbReference type="NCBIfam" id="TIGR00757">
    <property type="entry name" value="RNaseEG"/>
    <property type="match status" value="1"/>
</dbReference>
<dbReference type="GO" id="GO:0005737">
    <property type="term" value="C:cytoplasm"/>
    <property type="evidence" value="ECO:0007669"/>
    <property type="project" value="TreeGrafter"/>
</dbReference>
<proteinExistence type="predicted"/>
<organism evidence="7 8">
    <name type="scientific">Robertmurraya siralis</name>
    <dbReference type="NCBI Taxonomy" id="77777"/>
    <lineage>
        <taxon>Bacteria</taxon>
        <taxon>Bacillati</taxon>
        <taxon>Bacillota</taxon>
        <taxon>Bacilli</taxon>
        <taxon>Bacillales</taxon>
        <taxon>Bacillaceae</taxon>
        <taxon>Robertmurraya</taxon>
    </lineage>
</organism>
<keyword evidence="2" id="KW-0479">Metal-binding</keyword>
<keyword evidence="5" id="KW-0694">RNA-binding</keyword>
<dbReference type="Pfam" id="PF10150">
    <property type="entry name" value="RNase_E_G"/>
    <property type="match status" value="1"/>
</dbReference>
<keyword evidence="8" id="KW-1185">Reference proteome</keyword>
<dbReference type="PANTHER" id="PTHR30001">
    <property type="entry name" value="RIBONUCLEASE"/>
    <property type="match status" value="1"/>
</dbReference>
<dbReference type="GO" id="GO:0004540">
    <property type="term" value="F:RNA nuclease activity"/>
    <property type="evidence" value="ECO:0007669"/>
    <property type="project" value="InterPro"/>
</dbReference>
<dbReference type="AlphaFoldDB" id="A0A919WEJ6"/>
<keyword evidence="4" id="KW-0460">Magnesium</keyword>
<evidence type="ECO:0000313" key="7">
    <source>
        <dbReference type="EMBL" id="GIN60301.1"/>
    </source>
</evidence>
<feature type="domain" description="S1 motif" evidence="6">
    <location>
        <begin position="36"/>
        <end position="115"/>
    </location>
</feature>
<protein>
    <submittedName>
        <fullName evidence="7">Ribonuclease E</fullName>
    </submittedName>
</protein>
<comment type="caution">
    <text evidence="7">The sequence shown here is derived from an EMBL/GenBank/DDBJ whole genome shotgun (WGS) entry which is preliminary data.</text>
</comment>
<name>A0A919WEJ6_9BACI</name>
<gene>
    <name evidence="7" type="ORF">J27TS8_02940</name>
</gene>
<reference evidence="7" key="1">
    <citation type="submission" date="2021-03" db="EMBL/GenBank/DDBJ databases">
        <title>Antimicrobial resistance genes in bacteria isolated from Japanese honey, and their potential for conferring macrolide and lincosamide resistance in the American foulbrood pathogen Paenibacillus larvae.</title>
        <authorList>
            <person name="Okamoto M."/>
            <person name="Kumagai M."/>
            <person name="Kanamori H."/>
            <person name="Takamatsu D."/>
        </authorList>
    </citation>
    <scope>NUCLEOTIDE SEQUENCE</scope>
    <source>
        <strain evidence="7">J27TS8</strain>
    </source>
</reference>
<dbReference type="CDD" id="cd04453">
    <property type="entry name" value="S1_RNase_E"/>
    <property type="match status" value="1"/>
</dbReference>
<dbReference type="GO" id="GO:0016787">
    <property type="term" value="F:hydrolase activity"/>
    <property type="evidence" value="ECO:0007669"/>
    <property type="project" value="UniProtKB-KW"/>
</dbReference>
<evidence type="ECO:0000256" key="3">
    <source>
        <dbReference type="ARBA" id="ARBA00022801"/>
    </source>
</evidence>
<evidence type="ECO:0000256" key="1">
    <source>
        <dbReference type="ARBA" id="ARBA00001946"/>
    </source>
</evidence>
<evidence type="ECO:0000256" key="4">
    <source>
        <dbReference type="ARBA" id="ARBA00022842"/>
    </source>
</evidence>
<accession>A0A919WEJ6</accession>
<dbReference type="GO" id="GO:0003723">
    <property type="term" value="F:RNA binding"/>
    <property type="evidence" value="ECO:0007669"/>
    <property type="project" value="UniProtKB-KW"/>
</dbReference>
<evidence type="ECO:0000259" key="6">
    <source>
        <dbReference type="SMART" id="SM00316"/>
    </source>
</evidence>